<evidence type="ECO:0000313" key="5">
    <source>
        <dbReference type="Proteomes" id="UP001241571"/>
    </source>
</evidence>
<sequence>MIKINKRLLLMIGGAFIFLGLFICFLGYASSGFSPEAYIVSDRPWYQLFNFFTD</sequence>
<evidence type="ECO:0008006" key="6">
    <source>
        <dbReference type="Google" id="ProtNLM"/>
    </source>
</evidence>
<evidence type="ECO:0000313" key="3">
    <source>
        <dbReference type="EMBL" id="STD83811.1"/>
    </source>
</evidence>
<evidence type="ECO:0000313" key="1">
    <source>
        <dbReference type="EMBL" id="MDL4936482.1"/>
    </source>
</evidence>
<name>A0A376GZ48_ENTGA</name>
<reference evidence="2" key="2">
    <citation type="submission" date="2023-03" db="EMBL/GenBank/DDBJ databases">
        <authorList>
            <person name="Shen W."/>
            <person name="Cai J."/>
        </authorList>
    </citation>
    <scope>NUCLEOTIDE SEQUENCE</scope>
    <source>
        <strain evidence="2">K69-2</strain>
    </source>
</reference>
<accession>A0A376GZ48</accession>
<protein>
    <recommendedName>
        <fullName evidence="6">DNA-directed RNA polymerase subunit beta</fullName>
    </recommendedName>
</protein>
<proteinExistence type="predicted"/>
<keyword evidence="4" id="KW-1185">Reference proteome</keyword>
<dbReference type="Proteomes" id="UP001241571">
    <property type="component" value="Unassembled WGS sequence"/>
</dbReference>
<dbReference type="GeneID" id="93222614"/>
<evidence type="ECO:0000313" key="4">
    <source>
        <dbReference type="Proteomes" id="UP000254807"/>
    </source>
</evidence>
<reference evidence="3 4" key="1">
    <citation type="submission" date="2018-06" db="EMBL/GenBank/DDBJ databases">
        <authorList>
            <consortium name="Pathogen Informatics"/>
            <person name="Doyle S."/>
        </authorList>
    </citation>
    <scope>NUCLEOTIDE SEQUENCE [LARGE SCALE GENOMIC DNA]</scope>
    <source>
        <strain evidence="3 4">NCTC12360</strain>
    </source>
</reference>
<dbReference type="EMBL" id="UFYW01000001">
    <property type="protein sequence ID" value="STD83811.1"/>
    <property type="molecule type" value="Genomic_DNA"/>
</dbReference>
<dbReference type="RefSeq" id="WP_005473033.1">
    <property type="nucleotide sequence ID" value="NZ_BSYC01000001.1"/>
</dbReference>
<reference evidence="1 5" key="3">
    <citation type="submission" date="2023-06" db="EMBL/GenBank/DDBJ databases">
        <title>Acute promotion of culturable opportunistic pathogens and persistent increase of antibiotic resistance following antibiotic exposure in mouse gut microbiota.</title>
        <authorList>
            <person name="Li L."/>
            <person name="Wang B."/>
            <person name="Sun Y."/>
            <person name="Wang M."/>
            <person name="Xu H."/>
        </authorList>
    </citation>
    <scope>NUCLEOTIDE SEQUENCE [LARGE SCALE GENOMIC DNA]</scope>
    <source>
        <strain evidence="1 5">CRI2_2</strain>
    </source>
</reference>
<gene>
    <name evidence="3" type="ORF">NCTC12360_02298</name>
    <name evidence="2" type="ORF">P7E30_11950</name>
    <name evidence="1" type="ORF">QRX88_12210</name>
</gene>
<dbReference type="Proteomes" id="UP000254807">
    <property type="component" value="Unassembled WGS sequence"/>
</dbReference>
<dbReference type="EMBL" id="JARPZN010000008">
    <property type="protein sequence ID" value="MDT2690910.1"/>
    <property type="molecule type" value="Genomic_DNA"/>
</dbReference>
<dbReference type="Proteomes" id="UP001183682">
    <property type="component" value="Unassembled WGS sequence"/>
</dbReference>
<organism evidence="3 4">
    <name type="scientific">Enterococcus gallinarum</name>
    <dbReference type="NCBI Taxonomy" id="1353"/>
    <lineage>
        <taxon>Bacteria</taxon>
        <taxon>Bacillati</taxon>
        <taxon>Bacillota</taxon>
        <taxon>Bacilli</taxon>
        <taxon>Lactobacillales</taxon>
        <taxon>Enterococcaceae</taxon>
        <taxon>Enterococcus</taxon>
    </lineage>
</organism>
<evidence type="ECO:0000313" key="2">
    <source>
        <dbReference type="EMBL" id="MDT2690910.1"/>
    </source>
</evidence>
<dbReference type="AlphaFoldDB" id="A0A376GZ48"/>
<dbReference type="EMBL" id="JASUBT010000008">
    <property type="protein sequence ID" value="MDL4936482.1"/>
    <property type="molecule type" value="Genomic_DNA"/>
</dbReference>